<evidence type="ECO:0000313" key="10">
    <source>
        <dbReference type="Proteomes" id="UP000189796"/>
    </source>
</evidence>
<dbReference type="InterPro" id="IPR000792">
    <property type="entry name" value="Tscrpt_reg_LuxR_C"/>
</dbReference>
<dbReference type="AlphaFoldDB" id="A0A1M5K6S9"/>
<keyword evidence="4" id="KW-0238">DNA-binding</keyword>
<evidence type="ECO:0000256" key="5">
    <source>
        <dbReference type="ARBA" id="ARBA00023163"/>
    </source>
</evidence>
<protein>
    <submittedName>
        <fullName evidence="9">Two-component response regulator, FixJ family, consists of REC and HTH domains</fullName>
    </submittedName>
</protein>
<keyword evidence="1 6" id="KW-0597">Phosphoprotein</keyword>
<dbReference type="FunFam" id="3.40.50.2300:FF:000018">
    <property type="entry name" value="DNA-binding transcriptional regulator NtrC"/>
    <property type="match status" value="1"/>
</dbReference>
<dbReference type="Gene3D" id="3.40.50.2300">
    <property type="match status" value="1"/>
</dbReference>
<dbReference type="InterPro" id="IPR001789">
    <property type="entry name" value="Sig_transdc_resp-reg_receiver"/>
</dbReference>
<dbReference type="CDD" id="cd17537">
    <property type="entry name" value="REC_FixJ"/>
    <property type="match status" value="1"/>
</dbReference>
<evidence type="ECO:0000313" key="9">
    <source>
        <dbReference type="EMBL" id="SHG48495.1"/>
    </source>
</evidence>
<feature type="domain" description="HTH luxR-type" evidence="7">
    <location>
        <begin position="151"/>
        <end position="216"/>
    </location>
</feature>
<sequence>MTTIDETARRISTAEVIVEPIVYVVDDDRLIRGMLSSLFRSVGLQVRLFESARELLQSKLDDGPSCLVLDIRMPRLSGFDLQAELAKSNIRIPIIFLTGHGDVSTSVRAMKAGAVDFLTKPFREQDMLDAVTAALERDEKRCNEERSHSDLQDRSALLSDRERQVMALVTGGLMNKQVASKIGIAQQTVKIHRGNLMRKMRAKTLADLVLMAENLGIRGREKEVN</sequence>
<dbReference type="PRINTS" id="PR00038">
    <property type="entry name" value="HTHLUXR"/>
</dbReference>
<dbReference type="Pfam" id="PF00072">
    <property type="entry name" value="Response_reg"/>
    <property type="match status" value="1"/>
</dbReference>
<organism evidence="9 10">
    <name type="scientific">Bradyrhizobium erythrophlei</name>
    <dbReference type="NCBI Taxonomy" id="1437360"/>
    <lineage>
        <taxon>Bacteria</taxon>
        <taxon>Pseudomonadati</taxon>
        <taxon>Pseudomonadota</taxon>
        <taxon>Alphaproteobacteria</taxon>
        <taxon>Hyphomicrobiales</taxon>
        <taxon>Nitrobacteraceae</taxon>
        <taxon>Bradyrhizobium</taxon>
    </lineage>
</organism>
<dbReference type="PROSITE" id="PS50043">
    <property type="entry name" value="HTH_LUXR_2"/>
    <property type="match status" value="1"/>
</dbReference>
<evidence type="ECO:0000256" key="1">
    <source>
        <dbReference type="ARBA" id="ARBA00022553"/>
    </source>
</evidence>
<evidence type="ECO:0000259" key="7">
    <source>
        <dbReference type="PROSITE" id="PS50043"/>
    </source>
</evidence>
<feature type="domain" description="Response regulatory" evidence="8">
    <location>
        <begin position="21"/>
        <end position="135"/>
    </location>
</feature>
<dbReference type="Pfam" id="PF00196">
    <property type="entry name" value="GerE"/>
    <property type="match status" value="1"/>
</dbReference>
<evidence type="ECO:0000256" key="2">
    <source>
        <dbReference type="ARBA" id="ARBA00023012"/>
    </source>
</evidence>
<evidence type="ECO:0000259" key="8">
    <source>
        <dbReference type="PROSITE" id="PS50110"/>
    </source>
</evidence>
<gene>
    <name evidence="9" type="ORF">SAMN05443248_1704</name>
</gene>
<dbReference type="PROSITE" id="PS50110">
    <property type="entry name" value="RESPONSE_REGULATORY"/>
    <property type="match status" value="1"/>
</dbReference>
<dbReference type="GO" id="GO:0006355">
    <property type="term" value="P:regulation of DNA-templated transcription"/>
    <property type="evidence" value="ECO:0007669"/>
    <property type="project" value="InterPro"/>
</dbReference>
<accession>A0A1M5K6S9</accession>
<keyword evidence="2" id="KW-0902">Two-component regulatory system</keyword>
<dbReference type="Gene3D" id="1.10.10.10">
    <property type="entry name" value="Winged helix-like DNA-binding domain superfamily/Winged helix DNA-binding domain"/>
    <property type="match status" value="1"/>
</dbReference>
<dbReference type="CDD" id="cd06170">
    <property type="entry name" value="LuxR_C_like"/>
    <property type="match status" value="1"/>
</dbReference>
<reference evidence="9 10" key="1">
    <citation type="submission" date="2016-11" db="EMBL/GenBank/DDBJ databases">
        <authorList>
            <person name="Jaros S."/>
            <person name="Januszkiewicz K."/>
            <person name="Wedrychowicz H."/>
        </authorList>
    </citation>
    <scope>NUCLEOTIDE SEQUENCE [LARGE SCALE GENOMIC DNA]</scope>
    <source>
        <strain evidence="9 10">GAS138</strain>
    </source>
</reference>
<evidence type="ECO:0000256" key="6">
    <source>
        <dbReference type="PROSITE-ProRule" id="PRU00169"/>
    </source>
</evidence>
<dbReference type="InterPro" id="IPR036388">
    <property type="entry name" value="WH-like_DNA-bd_sf"/>
</dbReference>
<dbReference type="PROSITE" id="PS00622">
    <property type="entry name" value="HTH_LUXR_1"/>
    <property type="match status" value="1"/>
</dbReference>
<dbReference type="SUPFAM" id="SSF52172">
    <property type="entry name" value="CheY-like"/>
    <property type="match status" value="1"/>
</dbReference>
<dbReference type="EMBL" id="LT670817">
    <property type="protein sequence ID" value="SHG48495.1"/>
    <property type="molecule type" value="Genomic_DNA"/>
</dbReference>
<dbReference type="PANTHER" id="PTHR44688:SF16">
    <property type="entry name" value="DNA-BINDING TRANSCRIPTIONAL ACTIVATOR DEVR_DOSR"/>
    <property type="match status" value="1"/>
</dbReference>
<dbReference type="PANTHER" id="PTHR44688">
    <property type="entry name" value="DNA-BINDING TRANSCRIPTIONAL ACTIVATOR DEVR_DOSR"/>
    <property type="match status" value="1"/>
</dbReference>
<keyword evidence="5" id="KW-0804">Transcription</keyword>
<dbReference type="Proteomes" id="UP000189796">
    <property type="component" value="Chromosome I"/>
</dbReference>
<evidence type="ECO:0000256" key="3">
    <source>
        <dbReference type="ARBA" id="ARBA00023015"/>
    </source>
</evidence>
<feature type="modified residue" description="4-aspartylphosphate" evidence="6">
    <location>
        <position position="70"/>
    </location>
</feature>
<dbReference type="GO" id="GO:0000160">
    <property type="term" value="P:phosphorelay signal transduction system"/>
    <property type="evidence" value="ECO:0007669"/>
    <property type="project" value="UniProtKB-KW"/>
</dbReference>
<evidence type="ECO:0000256" key="4">
    <source>
        <dbReference type="ARBA" id="ARBA00023125"/>
    </source>
</evidence>
<dbReference type="InterPro" id="IPR011006">
    <property type="entry name" value="CheY-like_superfamily"/>
</dbReference>
<dbReference type="SMART" id="SM00421">
    <property type="entry name" value="HTH_LUXR"/>
    <property type="match status" value="1"/>
</dbReference>
<proteinExistence type="predicted"/>
<dbReference type="GO" id="GO:0003677">
    <property type="term" value="F:DNA binding"/>
    <property type="evidence" value="ECO:0007669"/>
    <property type="project" value="UniProtKB-KW"/>
</dbReference>
<dbReference type="OrthoDB" id="9782655at2"/>
<dbReference type="RefSeq" id="WP_079600841.1">
    <property type="nucleotide sequence ID" value="NZ_LT670817.1"/>
</dbReference>
<dbReference type="SMART" id="SM00448">
    <property type="entry name" value="REC"/>
    <property type="match status" value="1"/>
</dbReference>
<name>A0A1M5K6S9_9BRAD</name>
<keyword evidence="3" id="KW-0805">Transcription regulation</keyword>